<comment type="caution">
    <text evidence="1">The sequence shown here is derived from an EMBL/GenBank/DDBJ whole genome shotgun (WGS) entry which is preliminary data.</text>
</comment>
<dbReference type="RefSeq" id="WP_105778724.1">
    <property type="nucleotide sequence ID" value="NZ_CADFGT010000010.1"/>
</dbReference>
<gene>
    <name evidence="1" type="ORF">C6P99_32405</name>
</gene>
<dbReference type="Proteomes" id="UP000237811">
    <property type="component" value="Unassembled WGS sequence"/>
</dbReference>
<protein>
    <recommendedName>
        <fullName evidence="3">Bacteriophage protein</fullName>
    </recommendedName>
</protein>
<dbReference type="AlphaFoldDB" id="A0AB37AIA3"/>
<proteinExistence type="predicted"/>
<evidence type="ECO:0000313" key="2">
    <source>
        <dbReference type="Proteomes" id="UP000237811"/>
    </source>
</evidence>
<accession>A0AB37AIA3</accession>
<name>A0AB37AIA3_9BURK</name>
<evidence type="ECO:0008006" key="3">
    <source>
        <dbReference type="Google" id="ProtNLM"/>
    </source>
</evidence>
<dbReference type="EMBL" id="PVFR01000096">
    <property type="protein sequence ID" value="PRE39247.1"/>
    <property type="molecule type" value="Genomic_DNA"/>
</dbReference>
<organism evidence="1 2">
    <name type="scientific">Burkholderia multivorans</name>
    <dbReference type="NCBI Taxonomy" id="87883"/>
    <lineage>
        <taxon>Bacteria</taxon>
        <taxon>Pseudomonadati</taxon>
        <taxon>Pseudomonadota</taxon>
        <taxon>Betaproteobacteria</taxon>
        <taxon>Burkholderiales</taxon>
        <taxon>Burkholderiaceae</taxon>
        <taxon>Burkholderia</taxon>
        <taxon>Burkholderia cepacia complex</taxon>
    </lineage>
</organism>
<sequence length="108" mass="11907">MARIKYFNGTQELKNVHGIDREKFAQAFPGVKGRRWDGFSMMVGYPLDGSSGPIPVERVIEFKSNPSRHACDSRCLNAQGKVMRCECSCGGKNHGRGVFSGLVQTQLA</sequence>
<evidence type="ECO:0000313" key="1">
    <source>
        <dbReference type="EMBL" id="PRE39247.1"/>
    </source>
</evidence>
<reference evidence="1 2" key="1">
    <citation type="submission" date="2018-03" db="EMBL/GenBank/DDBJ databases">
        <authorList>
            <person name="Nguyen K."/>
            <person name="Fouts D."/>
            <person name="Sutton G."/>
        </authorList>
    </citation>
    <scope>NUCLEOTIDE SEQUENCE [LARGE SCALE GENOMIC DNA]</scope>
    <source>
        <strain evidence="1 2">AU14328</strain>
    </source>
</reference>